<evidence type="ECO:0000313" key="5">
    <source>
        <dbReference type="Proteomes" id="UP000518752"/>
    </source>
</evidence>
<gene>
    <name evidence="4" type="ORF">D9757_001913</name>
</gene>
<evidence type="ECO:0000256" key="1">
    <source>
        <dbReference type="ARBA" id="ARBA00006640"/>
    </source>
</evidence>
<comment type="caution">
    <text evidence="4">The sequence shown here is derived from an EMBL/GenBank/DDBJ whole genome shotgun (WGS) entry which is preliminary data.</text>
</comment>
<dbReference type="EMBL" id="JAACJN010000010">
    <property type="protein sequence ID" value="KAF5391386.1"/>
    <property type="molecule type" value="Genomic_DNA"/>
</dbReference>
<reference evidence="4 5" key="1">
    <citation type="journal article" date="2020" name="ISME J.">
        <title>Uncovering the hidden diversity of litter-decomposition mechanisms in mushroom-forming fungi.</title>
        <authorList>
            <person name="Floudas D."/>
            <person name="Bentzer J."/>
            <person name="Ahren D."/>
            <person name="Johansson T."/>
            <person name="Persson P."/>
            <person name="Tunlid A."/>
        </authorList>
    </citation>
    <scope>NUCLEOTIDE SEQUENCE [LARGE SCALE GENOMIC DNA]</scope>
    <source>
        <strain evidence="4 5">CBS 406.79</strain>
    </source>
</reference>
<dbReference type="PANTHER" id="PTHR41237">
    <property type="entry name" value="37S RIBOSOMAL PROTEIN MRP21, MITOCHONDRIAL"/>
    <property type="match status" value="1"/>
</dbReference>
<sequence>MSFLRSLTGCGSAPRLTRLFSLSFSARSNAAWTGFDDVNKQLHKTLTDERYVAAKGPTDFDLPEKKWLEQSKLITANYANLSYLNNNPYYGRSVDVVDGDVGKAFKRLDSILTRNMVRRELRLTERHEKKGPKRRRLESERWRRLFAHEVRKSVQLVTKIRKRGA</sequence>
<dbReference type="Proteomes" id="UP000518752">
    <property type="component" value="Unassembled WGS sequence"/>
</dbReference>
<keyword evidence="5" id="KW-1185">Reference proteome</keyword>
<dbReference type="GO" id="GO:0003735">
    <property type="term" value="F:structural constituent of ribosome"/>
    <property type="evidence" value="ECO:0007669"/>
    <property type="project" value="InterPro"/>
</dbReference>
<name>A0A8H5MF32_9AGAR</name>
<dbReference type="Pfam" id="PF01165">
    <property type="entry name" value="Ribosomal_S21"/>
    <property type="match status" value="1"/>
</dbReference>
<dbReference type="AlphaFoldDB" id="A0A8H5MF32"/>
<dbReference type="PANTHER" id="PTHR41237:SF1">
    <property type="entry name" value="SMALL RIBOSOMAL SUBUNIT PROTEIN BS21M"/>
    <property type="match status" value="1"/>
</dbReference>
<comment type="similarity">
    <text evidence="1">Belongs to the bacterial ribosomal protein bS21 family.</text>
</comment>
<keyword evidence="3" id="KW-0687">Ribonucleoprotein</keyword>
<protein>
    <submittedName>
        <fullName evidence="4">Uncharacterized protein</fullName>
    </submittedName>
</protein>
<evidence type="ECO:0000256" key="2">
    <source>
        <dbReference type="ARBA" id="ARBA00022980"/>
    </source>
</evidence>
<proteinExistence type="inferred from homology"/>
<organism evidence="4 5">
    <name type="scientific">Collybiopsis confluens</name>
    <dbReference type="NCBI Taxonomy" id="2823264"/>
    <lineage>
        <taxon>Eukaryota</taxon>
        <taxon>Fungi</taxon>
        <taxon>Dikarya</taxon>
        <taxon>Basidiomycota</taxon>
        <taxon>Agaricomycotina</taxon>
        <taxon>Agaricomycetes</taxon>
        <taxon>Agaricomycetidae</taxon>
        <taxon>Agaricales</taxon>
        <taxon>Marasmiineae</taxon>
        <taxon>Omphalotaceae</taxon>
        <taxon>Collybiopsis</taxon>
    </lineage>
</organism>
<evidence type="ECO:0000313" key="4">
    <source>
        <dbReference type="EMBL" id="KAF5391386.1"/>
    </source>
</evidence>
<dbReference type="GO" id="GO:0005763">
    <property type="term" value="C:mitochondrial small ribosomal subunit"/>
    <property type="evidence" value="ECO:0007669"/>
    <property type="project" value="TreeGrafter"/>
</dbReference>
<accession>A0A8H5MF32</accession>
<dbReference type="InterPro" id="IPR001911">
    <property type="entry name" value="Ribosomal_bS21"/>
</dbReference>
<keyword evidence="2" id="KW-0689">Ribosomal protein</keyword>
<evidence type="ECO:0000256" key="3">
    <source>
        <dbReference type="ARBA" id="ARBA00023274"/>
    </source>
</evidence>
<dbReference type="OrthoDB" id="2501249at2759"/>
<dbReference type="InterPro" id="IPR052837">
    <property type="entry name" value="Mitoribosomal_bS21"/>
</dbReference>
<dbReference type="GO" id="GO:0070124">
    <property type="term" value="P:mitochondrial translational initiation"/>
    <property type="evidence" value="ECO:0007669"/>
    <property type="project" value="TreeGrafter"/>
</dbReference>